<dbReference type="AlphaFoldDB" id="A0A091CYM1"/>
<gene>
    <name evidence="1" type="ORF">H920_15011</name>
</gene>
<accession>A0A091CYM1</accession>
<dbReference type="EMBL" id="KN123755">
    <property type="protein sequence ID" value="KFO23807.1"/>
    <property type="molecule type" value="Genomic_DNA"/>
</dbReference>
<protein>
    <submittedName>
        <fullName evidence="1">Thioredoxin domain-containing protein 9</fullName>
    </submittedName>
</protein>
<evidence type="ECO:0000313" key="2">
    <source>
        <dbReference type="Proteomes" id="UP000028990"/>
    </source>
</evidence>
<proteinExistence type="predicted"/>
<reference evidence="1 2" key="1">
    <citation type="submission" date="2013-11" db="EMBL/GenBank/DDBJ databases">
        <title>The Damaraland mole rat (Fukomys damarensis) genome and evolution of African mole rats.</title>
        <authorList>
            <person name="Gladyshev V.N."/>
            <person name="Fang X."/>
        </authorList>
    </citation>
    <scope>NUCLEOTIDE SEQUENCE [LARGE SCALE GENOMIC DNA]</scope>
    <source>
        <tissue evidence="1">Liver</tissue>
    </source>
</reference>
<dbReference type="Proteomes" id="UP000028990">
    <property type="component" value="Unassembled WGS sequence"/>
</dbReference>
<organism evidence="1 2">
    <name type="scientific">Fukomys damarensis</name>
    <name type="common">Damaraland mole rat</name>
    <name type="synonym">Cryptomys damarensis</name>
    <dbReference type="NCBI Taxonomy" id="885580"/>
    <lineage>
        <taxon>Eukaryota</taxon>
        <taxon>Metazoa</taxon>
        <taxon>Chordata</taxon>
        <taxon>Craniata</taxon>
        <taxon>Vertebrata</taxon>
        <taxon>Euteleostomi</taxon>
        <taxon>Mammalia</taxon>
        <taxon>Eutheria</taxon>
        <taxon>Euarchontoglires</taxon>
        <taxon>Glires</taxon>
        <taxon>Rodentia</taxon>
        <taxon>Hystricomorpha</taxon>
        <taxon>Bathyergidae</taxon>
        <taxon>Fukomys</taxon>
    </lineage>
</organism>
<evidence type="ECO:0000313" key="1">
    <source>
        <dbReference type="EMBL" id="KFO23807.1"/>
    </source>
</evidence>
<keyword evidence="2" id="KW-1185">Reference proteome</keyword>
<name>A0A091CYM1_FUKDA</name>
<sequence length="71" mass="8090">MKAEAPIAMFSSLGEPAAVDCRTSGHLDLEIQKLDQRDEDELERFKDKRLEGLKLNSRRMASEKIGKTKAW</sequence>